<evidence type="ECO:0000256" key="1">
    <source>
        <dbReference type="SAM" id="MobiDB-lite"/>
    </source>
</evidence>
<proteinExistence type="predicted"/>
<name>A0ABU9XTG4_9SPHN</name>
<evidence type="ECO:0008006" key="4">
    <source>
        <dbReference type="Google" id="ProtNLM"/>
    </source>
</evidence>
<evidence type="ECO:0000313" key="3">
    <source>
        <dbReference type="Proteomes" id="UP001404104"/>
    </source>
</evidence>
<dbReference type="Proteomes" id="UP001404104">
    <property type="component" value="Unassembled WGS sequence"/>
</dbReference>
<accession>A0ABU9XTG4</accession>
<feature type="region of interest" description="Disordered" evidence="1">
    <location>
        <begin position="64"/>
        <end position="103"/>
    </location>
</feature>
<gene>
    <name evidence="2" type="ORF">ABC969_08210</name>
</gene>
<dbReference type="RefSeq" id="WP_345864189.1">
    <property type="nucleotide sequence ID" value="NZ_JBDIMF010000002.1"/>
</dbReference>
<organism evidence="2 3">
    <name type="scientific">Sphingomonas qilianensis</name>
    <dbReference type="NCBI Taxonomy" id="1736690"/>
    <lineage>
        <taxon>Bacteria</taxon>
        <taxon>Pseudomonadati</taxon>
        <taxon>Pseudomonadota</taxon>
        <taxon>Alphaproteobacteria</taxon>
        <taxon>Sphingomonadales</taxon>
        <taxon>Sphingomonadaceae</taxon>
        <taxon>Sphingomonas</taxon>
    </lineage>
</organism>
<sequence>MLTGAGRPLRFLIVVLGGWTGIRAAMLWPITPDIAMQQARARPVTAVPPVAFAANVPPWAPVARPTSRHAEPAGAAAHLRAASTSVAEARQTVPAPPQRQATHVPALHEPASHESGIIAGLPVAGPALAAHATRSRLFGSAWLFVRGGGNATGGIPPAQLGGSQAGLRLAYALREDRRLALAARVSSPLGNGMRELALGVEWQPTRLPLRLVAEQRIALGEGRGGPTLAAVGGVGPTPLAAGFRLEAYAQGGVIARDGGEGYADGALRVARPIATLGGVRIDLGGGSWGAAQKGTRRLDVGPSLSATLPIGPQPLRLSLDWRQRVAGNAAPGSGPVVTLGADF</sequence>
<evidence type="ECO:0000313" key="2">
    <source>
        <dbReference type="EMBL" id="MEN2786400.1"/>
    </source>
</evidence>
<comment type="caution">
    <text evidence="2">The sequence shown here is derived from an EMBL/GenBank/DDBJ whole genome shotgun (WGS) entry which is preliminary data.</text>
</comment>
<protein>
    <recommendedName>
        <fullName evidence="4">Haemolysin activator HlyB C-terminal domain-containing protein</fullName>
    </recommendedName>
</protein>
<dbReference type="EMBL" id="JBDIMF010000002">
    <property type="protein sequence ID" value="MEN2786400.1"/>
    <property type="molecule type" value="Genomic_DNA"/>
</dbReference>
<keyword evidence="3" id="KW-1185">Reference proteome</keyword>
<reference evidence="2 3" key="1">
    <citation type="submission" date="2024-05" db="EMBL/GenBank/DDBJ databases">
        <authorList>
            <person name="Liu Q."/>
            <person name="Xin Y.-H."/>
        </authorList>
    </citation>
    <scope>NUCLEOTIDE SEQUENCE [LARGE SCALE GENOMIC DNA]</scope>
    <source>
        <strain evidence="2 3">CGMCC 1.15349</strain>
    </source>
</reference>